<keyword evidence="3" id="KW-0540">Nuclease</keyword>
<keyword evidence="3" id="KW-0378">Hydrolase</keyword>
<evidence type="ECO:0000313" key="3">
    <source>
        <dbReference type="EMBL" id="RDU49475.1"/>
    </source>
</evidence>
<dbReference type="EMBL" id="QREV01000016">
    <property type="protein sequence ID" value="RDU49475.1"/>
    <property type="molecule type" value="Genomic_DNA"/>
</dbReference>
<dbReference type="GO" id="GO:0004519">
    <property type="term" value="F:endonuclease activity"/>
    <property type="evidence" value="ECO:0007669"/>
    <property type="project" value="UniProtKB-KW"/>
</dbReference>
<dbReference type="Proteomes" id="UP000629596">
    <property type="component" value="Unassembled WGS sequence"/>
</dbReference>
<dbReference type="AlphaFoldDB" id="A0A3D8HES9"/>
<keyword evidence="5" id="KW-1185">Reference proteome</keyword>
<evidence type="ECO:0000313" key="5">
    <source>
        <dbReference type="Proteomes" id="UP000629596"/>
    </source>
</evidence>
<dbReference type="InterPro" id="IPR047216">
    <property type="entry name" value="Endonuclease_DUF559_bact"/>
</dbReference>
<dbReference type="PANTHER" id="PTHR38590:SF1">
    <property type="entry name" value="BLL0828 PROTEIN"/>
    <property type="match status" value="1"/>
</dbReference>
<dbReference type="RefSeq" id="WP_115499284.1">
    <property type="nucleotide sequence ID" value="NZ_JACRTI010000016.1"/>
</dbReference>
<accession>A0A3D8HES9</accession>
<organism evidence="3 4">
    <name type="scientific">Parabacteroides acidifaciens</name>
    <dbReference type="NCBI Taxonomy" id="2290935"/>
    <lineage>
        <taxon>Bacteria</taxon>
        <taxon>Pseudomonadati</taxon>
        <taxon>Bacteroidota</taxon>
        <taxon>Bacteroidia</taxon>
        <taxon>Bacteroidales</taxon>
        <taxon>Tannerellaceae</taxon>
        <taxon>Parabacteroides</taxon>
    </lineage>
</organism>
<dbReference type="Proteomes" id="UP000256321">
    <property type="component" value="Unassembled WGS sequence"/>
</dbReference>
<dbReference type="Pfam" id="PF04480">
    <property type="entry name" value="DUF559"/>
    <property type="match status" value="1"/>
</dbReference>
<reference evidence="2 5" key="2">
    <citation type="submission" date="2020-08" db="EMBL/GenBank/DDBJ databases">
        <title>Genome public.</title>
        <authorList>
            <person name="Liu C."/>
            <person name="Sun Q."/>
        </authorList>
    </citation>
    <scope>NUCLEOTIDE SEQUENCE [LARGE SCALE GENOMIC DNA]</scope>
    <source>
        <strain evidence="2 5">426_9</strain>
    </source>
</reference>
<keyword evidence="3" id="KW-0255">Endonuclease</keyword>
<evidence type="ECO:0000313" key="2">
    <source>
        <dbReference type="EMBL" id="MBC8601783.1"/>
    </source>
</evidence>
<protein>
    <submittedName>
        <fullName evidence="3">Endonuclease domain-containing protein</fullName>
    </submittedName>
</protein>
<sequence length="130" mass="15207">MQHSNRPTLLTFRRELRTAGTPAEAFLWTRLKGRQMNGMRFRRQFSVDCFILDFYCPECRLAVELDGAGHFTEEGRIYDEARTEYLGQLHGIRVIRFENREVFEHIEGVLGEIRGEMLQLPPPLARVLPL</sequence>
<dbReference type="Gene3D" id="3.40.960.10">
    <property type="entry name" value="VSR Endonuclease"/>
    <property type="match status" value="1"/>
</dbReference>
<evidence type="ECO:0000313" key="4">
    <source>
        <dbReference type="Proteomes" id="UP000256321"/>
    </source>
</evidence>
<name>A0A3D8HES9_9BACT</name>
<dbReference type="CDD" id="cd01038">
    <property type="entry name" value="Endonuclease_DUF559"/>
    <property type="match status" value="1"/>
</dbReference>
<dbReference type="InterPro" id="IPR007569">
    <property type="entry name" value="DUF559"/>
</dbReference>
<dbReference type="EMBL" id="JACRTI010000016">
    <property type="protein sequence ID" value="MBC8601783.1"/>
    <property type="molecule type" value="Genomic_DNA"/>
</dbReference>
<dbReference type="PANTHER" id="PTHR38590">
    <property type="entry name" value="BLL0828 PROTEIN"/>
    <property type="match status" value="1"/>
</dbReference>
<feature type="domain" description="DUF559" evidence="1">
    <location>
        <begin position="12"/>
        <end position="114"/>
    </location>
</feature>
<gene>
    <name evidence="3" type="ORF">DWU89_08820</name>
    <name evidence="2" type="ORF">H8784_08615</name>
</gene>
<comment type="caution">
    <text evidence="3">The sequence shown here is derived from an EMBL/GenBank/DDBJ whole genome shotgun (WGS) entry which is preliminary data.</text>
</comment>
<dbReference type="SUPFAM" id="SSF52980">
    <property type="entry name" value="Restriction endonuclease-like"/>
    <property type="match status" value="1"/>
</dbReference>
<proteinExistence type="predicted"/>
<dbReference type="InterPro" id="IPR011335">
    <property type="entry name" value="Restrct_endonuc-II-like"/>
</dbReference>
<reference evidence="3 4" key="1">
    <citation type="submission" date="2018-07" db="EMBL/GenBank/DDBJ databases">
        <title>Parabacteroides acidifaciens nov. sp., isolated from human feces.</title>
        <authorList>
            <person name="Wang Y.J."/>
        </authorList>
    </citation>
    <scope>NUCLEOTIDE SEQUENCE [LARGE SCALE GENOMIC DNA]</scope>
    <source>
        <strain evidence="3 4">426-9</strain>
    </source>
</reference>
<evidence type="ECO:0000259" key="1">
    <source>
        <dbReference type="Pfam" id="PF04480"/>
    </source>
</evidence>